<feature type="compositionally biased region" description="Basic and acidic residues" evidence="1">
    <location>
        <begin position="20"/>
        <end position="32"/>
    </location>
</feature>
<dbReference type="EMBL" id="CP040825">
    <property type="protein sequence ID" value="QCZ36485.1"/>
    <property type="molecule type" value="Genomic_DNA"/>
</dbReference>
<name>A0A5B7XVL6_9MOLU</name>
<evidence type="ECO:0000313" key="3">
    <source>
        <dbReference type="Proteomes" id="UP000305457"/>
    </source>
</evidence>
<dbReference type="AlphaFoldDB" id="A0A5B7XVL6"/>
<dbReference type="KEGG" id="mnh:FG904_00380"/>
<accession>A0A5B7XVL6</accession>
<reference evidence="2 3" key="1">
    <citation type="submission" date="2019-06" db="EMBL/GenBank/DDBJ databases">
        <title>Mycoplasma sp. 2F1A isolated from ostrich.</title>
        <authorList>
            <person name="Spergser J."/>
        </authorList>
    </citation>
    <scope>NUCLEOTIDE SEQUENCE [LARGE SCALE GENOMIC DNA]</scope>
    <source>
        <strain evidence="2 3">2F1A</strain>
    </source>
</reference>
<feature type="compositionally biased region" description="Polar residues" evidence="1">
    <location>
        <begin position="1"/>
        <end position="19"/>
    </location>
</feature>
<organism evidence="2 3">
    <name type="scientific">Mycoplasma nasistruthionis</name>
    <dbReference type="NCBI Taxonomy" id="353852"/>
    <lineage>
        <taxon>Bacteria</taxon>
        <taxon>Bacillati</taxon>
        <taxon>Mycoplasmatota</taxon>
        <taxon>Mollicutes</taxon>
        <taxon>Mycoplasmataceae</taxon>
        <taxon>Mycoplasma</taxon>
    </lineage>
</organism>
<protein>
    <submittedName>
        <fullName evidence="2">Uncharacterized protein</fullName>
    </submittedName>
</protein>
<evidence type="ECO:0000313" key="2">
    <source>
        <dbReference type="EMBL" id="QCZ36485.1"/>
    </source>
</evidence>
<dbReference type="Proteomes" id="UP000305457">
    <property type="component" value="Chromosome"/>
</dbReference>
<evidence type="ECO:0000256" key="1">
    <source>
        <dbReference type="SAM" id="MobiDB-lite"/>
    </source>
</evidence>
<feature type="compositionally biased region" description="Polar residues" evidence="1">
    <location>
        <begin position="136"/>
        <end position="156"/>
    </location>
</feature>
<gene>
    <name evidence="2" type="ORF">FG904_00380</name>
</gene>
<sequence length="156" mass="17396">MNKSTAENNQAESNSTTVDSQDKTNEPEKSEDQLIEEANATNSDINVLKSKEIFNDSRVNSDLKNRVLTTQLGYQETYDNYVQGSPVESGQWQSDINKMQASIYDLVKNIQSFDPSVTYQSLGIKEITKRPDDGQKFSNETEGGSFNRVVTGQPTA</sequence>
<feature type="region of interest" description="Disordered" evidence="1">
    <location>
        <begin position="130"/>
        <end position="156"/>
    </location>
</feature>
<feature type="region of interest" description="Disordered" evidence="1">
    <location>
        <begin position="1"/>
        <end position="42"/>
    </location>
</feature>
<dbReference type="RefSeq" id="WP_139591968.1">
    <property type="nucleotide sequence ID" value="NZ_CP040825.1"/>
</dbReference>
<proteinExistence type="predicted"/>